<feature type="transmembrane region" description="Helical" evidence="1">
    <location>
        <begin position="12"/>
        <end position="32"/>
    </location>
</feature>
<dbReference type="AlphaFoldDB" id="A0A1R3VAA5"/>
<evidence type="ECO:0000256" key="1">
    <source>
        <dbReference type="SAM" id="Phobius"/>
    </source>
</evidence>
<dbReference type="SUPFAM" id="SSF52317">
    <property type="entry name" value="Class I glutamine amidotransferase-like"/>
    <property type="match status" value="1"/>
</dbReference>
<dbReference type="PANTHER" id="PTHR37947:SF1">
    <property type="entry name" value="BLL2462 PROTEIN"/>
    <property type="match status" value="1"/>
</dbReference>
<evidence type="ECO:0000313" key="2">
    <source>
        <dbReference type="EMBL" id="SIT56809.1"/>
    </source>
</evidence>
<dbReference type="RefSeq" id="WP_077380092.1">
    <property type="nucleotide sequence ID" value="NZ_FTPD01000023.1"/>
</dbReference>
<keyword evidence="1" id="KW-0812">Transmembrane</keyword>
<feature type="transmembrane region" description="Helical" evidence="1">
    <location>
        <begin position="39"/>
        <end position="58"/>
    </location>
</feature>
<evidence type="ECO:0008006" key="4">
    <source>
        <dbReference type="Google" id="ProtNLM"/>
    </source>
</evidence>
<dbReference type="InterPro" id="IPR029062">
    <property type="entry name" value="Class_I_gatase-like"/>
</dbReference>
<dbReference type="STRING" id="1631249.BQ8794_30258"/>
<dbReference type="PANTHER" id="PTHR37947">
    <property type="entry name" value="BLL2462 PROTEIN"/>
    <property type="match status" value="1"/>
</dbReference>
<name>A0A1R3VAA5_9HYPH</name>
<evidence type="ECO:0000313" key="3">
    <source>
        <dbReference type="Proteomes" id="UP000188388"/>
    </source>
</evidence>
<feature type="transmembrane region" description="Helical" evidence="1">
    <location>
        <begin position="672"/>
        <end position="691"/>
    </location>
</feature>
<dbReference type="EMBL" id="FTPD01000023">
    <property type="protein sequence ID" value="SIT56809.1"/>
    <property type="molecule type" value="Genomic_DNA"/>
</dbReference>
<keyword evidence="1" id="KW-1133">Transmembrane helix</keyword>
<proteinExistence type="predicted"/>
<keyword evidence="1" id="KW-0472">Membrane</keyword>
<dbReference type="Proteomes" id="UP000188388">
    <property type="component" value="Unassembled WGS sequence"/>
</dbReference>
<organism evidence="2 3">
    <name type="scientific">Mesorhizobium prunaredense</name>
    <dbReference type="NCBI Taxonomy" id="1631249"/>
    <lineage>
        <taxon>Bacteria</taxon>
        <taxon>Pseudomonadati</taxon>
        <taxon>Pseudomonadota</taxon>
        <taxon>Alphaproteobacteria</taxon>
        <taxon>Hyphomicrobiales</taxon>
        <taxon>Phyllobacteriaceae</taxon>
        <taxon>Mesorhizobium</taxon>
    </lineage>
</organism>
<accession>A0A1R3VAA5</accession>
<gene>
    <name evidence="2" type="ORF">BQ8794_30258</name>
</gene>
<protein>
    <recommendedName>
        <fullName evidence="4">Glutamine amidotransferase domain-containing protein</fullName>
    </recommendedName>
</protein>
<dbReference type="Gene3D" id="3.40.50.880">
    <property type="match status" value="1"/>
</dbReference>
<sequence length="695" mass="75862">MNLSLAFEPLISWPLLGLVLAPLLLLAFVGLWFRQRGAVFRFAALLALTAALLNPVLLDEEREALKSVVAVVVDRSQSQDIGERTKQTDEALAGLQQRLGRFKQFDVRVVEAGKSEAAEERTETRLFGALESAFRDVPPSRIGGAIMITDGEVHDAPGGTPDFNAPLHALITGNDQEKDRRIRFENAPRFGLVGKPLEMTYRVIGTNNEAGSVDVRVSVNGEQVSVERATIGQAMPLQVTIPGAGRNIVELAIEPEPDELTDTNNRAIALIDGIRENLRVLLVSGEPHAGERTWRNLLKSDASVDLVHFTILRPPEKQDGTPINELSLIAFPTRELFVEKIKDFDLIIFDRYQHRDVLPVLYYDYIAEYVEKGGALLIAAGPEYAGESSIARTPLMSALPAMPTGEVVEKAFYPRLTELGQRHPVTRGLDGSATEPPHWSRWFRTIGVENPGGEAVMKGADNRPLLLLDRKGEGRVGMFLSDQGWLWARGFEGGGPHVQLYRRIAHWLMKEPELEEERLTADGRGMMLEIRRQTMSDDPGPAQIITPSGKAMTVKLERAEPGVFLGSIETSEIGLYQVGNGDLKALAHVGPVNAPEFTDVVSTENRLRAPAEATGGSVRRLAQSSTLGNLAGGVTLPSVVPVRSTGAAAGNDWIGLRTTDDSVLKAVSRVPLFGGFLGLGLLLLALGSMWYREGR</sequence>
<keyword evidence="3" id="KW-1185">Reference proteome</keyword>
<reference evidence="3" key="1">
    <citation type="submission" date="2017-01" db="EMBL/GenBank/DDBJ databases">
        <authorList>
            <person name="Brunel B."/>
        </authorList>
    </citation>
    <scope>NUCLEOTIDE SEQUENCE [LARGE SCALE GENOMIC DNA]</scope>
</reference>